<dbReference type="Pfam" id="PF00698">
    <property type="entry name" value="Acyl_transf_1"/>
    <property type="match status" value="1"/>
</dbReference>
<dbReference type="SMART" id="SM00822">
    <property type="entry name" value="PKS_KR"/>
    <property type="match status" value="1"/>
</dbReference>
<feature type="region of interest" description="C-terminal hotdog fold" evidence="5">
    <location>
        <begin position="1065"/>
        <end position="1216"/>
    </location>
</feature>
<feature type="domain" description="PKS/mFAS DH" evidence="9">
    <location>
        <begin position="925"/>
        <end position="1216"/>
    </location>
</feature>
<dbReference type="InterPro" id="IPR016039">
    <property type="entry name" value="Thiolase-like"/>
</dbReference>
<evidence type="ECO:0000256" key="3">
    <source>
        <dbReference type="ARBA" id="ARBA00022679"/>
    </source>
</evidence>
<dbReference type="GO" id="GO:0031177">
    <property type="term" value="F:phosphopantetheine binding"/>
    <property type="evidence" value="ECO:0007669"/>
    <property type="project" value="InterPro"/>
</dbReference>
<dbReference type="CDD" id="cd08955">
    <property type="entry name" value="KR_2_FAS_SDR_x"/>
    <property type="match status" value="1"/>
</dbReference>
<dbReference type="SMART" id="SM00826">
    <property type="entry name" value="PKS_DH"/>
    <property type="match status" value="1"/>
</dbReference>
<dbReference type="InterPro" id="IPR018201">
    <property type="entry name" value="Ketoacyl_synth_AS"/>
</dbReference>
<dbReference type="Pfam" id="PF14765">
    <property type="entry name" value="PS-DH"/>
    <property type="match status" value="1"/>
</dbReference>
<dbReference type="SUPFAM" id="SSF53901">
    <property type="entry name" value="Thiolase-like"/>
    <property type="match status" value="1"/>
</dbReference>
<dbReference type="GO" id="GO:0004312">
    <property type="term" value="F:fatty acid synthase activity"/>
    <property type="evidence" value="ECO:0007669"/>
    <property type="project" value="TreeGrafter"/>
</dbReference>
<dbReference type="Gene3D" id="1.10.1200.10">
    <property type="entry name" value="ACP-like"/>
    <property type="match status" value="1"/>
</dbReference>
<dbReference type="Gene3D" id="3.10.129.110">
    <property type="entry name" value="Polyketide synthase dehydratase"/>
    <property type="match status" value="1"/>
</dbReference>
<dbReference type="InterPro" id="IPR014031">
    <property type="entry name" value="Ketoacyl_synth_C"/>
</dbReference>
<sequence>MAKLSTRISELPVVKLAYLASQLRSKKELLAAEPIAVVGMSCRFPGGGDLPETFWELLAEGRDATRDVPASRWDVDAFYDPTPGVPGKMYTRRGSFIDGVDLFDPGFFGITPRDAKGMDPQQRMLLEECWRALERAGIPPAGLSGSRTGIFLGLMHNDYNLLGIAENMEFHSASLNYPSVAAGRISHTLGLQGPAVSVDTACSSSAVAIHLACQSLRNDESDLALAAGANLNLSPVTVMVECQNRMLAADGRCKTFDASADGFGRGEGCGVVVLKRLSDALAKGDAILGVIRGSAVTHDGRSSGMMVPNGRSQERVIRAALDSCGVEPDQVGYIEAHGTGTLLGDPIEMEALRSVFGRKGARGEPLYVGSVKTNIGHLEAAAGIAGLIKVLLALQNEAIPAHLNFERPNPNIRWDDLPVTIPTATRPWLRGDKRRIAGVSSFGFSGTNVHMVVEEAPVLARPRVDAERPAHVLTLSAKSEAALEALMEAQERALPEDAAALGDWCYTANTGRSQFEHRAAVSGATTAELRANLTRLREEKLRPAREPLRGTESPRPVFLFTGQGALRPGVGRELFETQPVFRAAVERCSKALEGLLDCSLEALLFGESSATLLEDTRHAQPALVALEYALAELWGAWGVTPAALIGHSLGEYAAAAVAGVFSIEEALRLVVTRARLIGELLGTGAMLAVSASLETVNRAIAPHADTVSMAAVNGPDDVVISGTPDAITEVEQALTSQGVQTKRLRMSYAFHSTQMEPVLKPFAEAFRGLTLSAPRIPLVSTLEGRRVGDEITRPDYWCRQIREPVAFGKALEASREEGHRTYLELGPAPILAGIGRRTFQSEDLCWLPSLRPSTGETAQLLSSVAELYMRGFDVDWAAFDAPFERRPRCLPTHPFQRERYWMDSRSPEKHRGQAARDDAGRGDAHSLPGTPLSLAGAKESRFEARLSRHEPAFVEEHRVLGNPVLPASCYVEMALGAAHHATSGGKPLELTAIELERALVFAEGQAQNVQTVLTPEEQGSRFEIFGQGTGTSDRSWARLAQGRITEGRAHPENVALESGLLPAFPQQGSVSAHYDMMAHGGLEYGPSFRGIDALRFGGEGCLAHVRLPDELVIGLGDYWLHPLLLDACFQTAAAAFIGGGAQVAGDGQGRIPVAIERLRWFKRPGSSIWVHARTGAGTSLSEGLVSADLRILDEDGAVVAEVEGLLLKQVDRRAFQAAFSGAMQELLFELAWREQPVPTARDQVASQSGAWLLLVDSDRVADEVRTLARQRAWSCVVATPGASYERIDATHYRLNPHDAAGFDRLLQDVSAMGSAPAAVAYLWGLDDRSPEALSGAVTSSTVGALHLVKAMARVSWAQPPALWMVTESAVAATPTDAVEGFAQASLWGFGRAVAIEHTELACRMVDLEPGSESLERLFHLMAQPPQENVMALRGGRLLGARLVRPGKPPERTAPVRIRPDGVYLVTGGLGALGLATAEWLVGAGARHLLLVGRSEPSDAANGRLAALTARGVNVNVARADVSRQEDVQRLVAGVSERGQSLRGIIHTAGVLEDGVILHQEAERFSRVFAPKVQGALNLHRATAGMPLDLFVMYSSAASLVGVAGQSNYVAANSVLDSLAHHRNRQGLPALSINWGRWAGAGMAAKSADRSEASDAASLSPEVALHVFEQLLEQGAVQVGVVPFSVSSMEAGPSPGHGPLFSELMLREQARSAAASRMHELMDELKRADGERRRALLTRYVQSRLGPLLGFAPDHEVLQKKISLNEMGLDSLRAVELKNRIGRELGVDLLMARFIDGTTLDGIVDALSTQLELKDLLARAPAAEAAADIEELTV</sequence>
<organism evidence="10 11">
    <name type="scientific">Myxococcus xanthus</name>
    <dbReference type="NCBI Taxonomy" id="34"/>
    <lineage>
        <taxon>Bacteria</taxon>
        <taxon>Pseudomonadati</taxon>
        <taxon>Myxococcota</taxon>
        <taxon>Myxococcia</taxon>
        <taxon>Myxococcales</taxon>
        <taxon>Cystobacterineae</taxon>
        <taxon>Myxococcaceae</taxon>
        <taxon>Myxococcus</taxon>
    </lineage>
</organism>
<dbReference type="InterPro" id="IPR009081">
    <property type="entry name" value="PP-bd_ACP"/>
</dbReference>
<dbReference type="Gene3D" id="3.40.47.10">
    <property type="match status" value="1"/>
</dbReference>
<dbReference type="InterPro" id="IPR016035">
    <property type="entry name" value="Acyl_Trfase/lysoPLipase"/>
</dbReference>
<dbReference type="FunFam" id="3.40.366.10:FF:000002">
    <property type="entry name" value="Probable polyketide synthase 2"/>
    <property type="match status" value="1"/>
</dbReference>
<dbReference type="InterPro" id="IPR020807">
    <property type="entry name" value="PKS_DH"/>
</dbReference>
<dbReference type="PROSITE" id="PS52019">
    <property type="entry name" value="PKS_MFAS_DH"/>
    <property type="match status" value="1"/>
</dbReference>
<dbReference type="Pfam" id="PF22621">
    <property type="entry name" value="CurL-like_PKS_C"/>
    <property type="match status" value="1"/>
</dbReference>
<keyword evidence="1" id="KW-0596">Phosphopantetheine</keyword>
<name>A0AAE6G1J0_MYXXA</name>
<dbReference type="Gene3D" id="3.30.70.3290">
    <property type="match status" value="1"/>
</dbReference>
<dbReference type="RefSeq" id="WP_140798806.1">
    <property type="nucleotide sequence ID" value="NZ_CP017173.1"/>
</dbReference>
<dbReference type="GO" id="GO:0006633">
    <property type="term" value="P:fatty acid biosynthetic process"/>
    <property type="evidence" value="ECO:0007669"/>
    <property type="project" value="InterPro"/>
</dbReference>
<dbReference type="Proteomes" id="UP000320179">
    <property type="component" value="Chromosome"/>
</dbReference>
<dbReference type="InterPro" id="IPR016036">
    <property type="entry name" value="Malonyl_transacylase_ACP-bd"/>
</dbReference>
<evidence type="ECO:0000256" key="1">
    <source>
        <dbReference type="ARBA" id="ARBA00022450"/>
    </source>
</evidence>
<dbReference type="Gene3D" id="3.40.366.10">
    <property type="entry name" value="Malonyl-Coenzyme A Acyl Carrier Protein, domain 2"/>
    <property type="match status" value="1"/>
</dbReference>
<dbReference type="PROSITE" id="PS00606">
    <property type="entry name" value="KS3_1"/>
    <property type="match status" value="1"/>
</dbReference>
<dbReference type="PANTHER" id="PTHR43775">
    <property type="entry name" value="FATTY ACID SYNTHASE"/>
    <property type="match status" value="1"/>
</dbReference>
<dbReference type="InterPro" id="IPR001227">
    <property type="entry name" value="Ac_transferase_dom_sf"/>
</dbReference>
<feature type="region of interest" description="Disordered" evidence="6">
    <location>
        <begin position="902"/>
        <end position="934"/>
    </location>
</feature>
<dbReference type="SMART" id="SM00827">
    <property type="entry name" value="PKS_AT"/>
    <property type="match status" value="1"/>
</dbReference>
<dbReference type="InterPro" id="IPR050091">
    <property type="entry name" value="PKS_NRPS_Biosynth_Enz"/>
</dbReference>
<dbReference type="SMART" id="SM00825">
    <property type="entry name" value="PKS_KS"/>
    <property type="match status" value="1"/>
</dbReference>
<dbReference type="Pfam" id="PF21089">
    <property type="entry name" value="PKS_DH_N"/>
    <property type="match status" value="1"/>
</dbReference>
<evidence type="ECO:0000259" key="7">
    <source>
        <dbReference type="PROSITE" id="PS50075"/>
    </source>
</evidence>
<dbReference type="InterPro" id="IPR042104">
    <property type="entry name" value="PKS_dehydratase_sf"/>
</dbReference>
<dbReference type="InterPro" id="IPR049490">
    <property type="entry name" value="C883_1060-like_KR_N"/>
</dbReference>
<evidence type="ECO:0000313" key="10">
    <source>
        <dbReference type="EMBL" id="QDE69290.1"/>
    </source>
</evidence>
<dbReference type="GO" id="GO:0004315">
    <property type="term" value="F:3-oxoacyl-[acyl-carrier-protein] synthase activity"/>
    <property type="evidence" value="ECO:0007669"/>
    <property type="project" value="InterPro"/>
</dbReference>
<dbReference type="InterPro" id="IPR036736">
    <property type="entry name" value="ACP-like_sf"/>
</dbReference>
<dbReference type="InterPro" id="IPR049551">
    <property type="entry name" value="PKS_DH_C"/>
</dbReference>
<evidence type="ECO:0000259" key="9">
    <source>
        <dbReference type="PROSITE" id="PS52019"/>
    </source>
</evidence>
<dbReference type="CDD" id="cd00833">
    <property type="entry name" value="PKS"/>
    <property type="match status" value="1"/>
</dbReference>
<dbReference type="InterPro" id="IPR020806">
    <property type="entry name" value="PKS_PP-bd"/>
</dbReference>
<dbReference type="SUPFAM" id="SSF52151">
    <property type="entry name" value="FabD/lysophospholipase-like"/>
    <property type="match status" value="1"/>
</dbReference>
<dbReference type="FunFam" id="3.40.47.10:FF:000019">
    <property type="entry name" value="Polyketide synthase type I"/>
    <property type="match status" value="1"/>
</dbReference>
<feature type="domain" description="Carrier" evidence="7">
    <location>
        <begin position="1734"/>
        <end position="1810"/>
    </location>
</feature>
<evidence type="ECO:0000256" key="4">
    <source>
        <dbReference type="ARBA" id="ARBA00054155"/>
    </source>
</evidence>
<dbReference type="InterPro" id="IPR014030">
    <property type="entry name" value="Ketoacyl_synth_N"/>
</dbReference>
<dbReference type="SUPFAM" id="SSF47336">
    <property type="entry name" value="ACP-like"/>
    <property type="match status" value="1"/>
</dbReference>
<feature type="compositionally biased region" description="Basic and acidic residues" evidence="6">
    <location>
        <begin position="902"/>
        <end position="924"/>
    </location>
</feature>
<feature type="active site" description="Proton donor; for dehydratase activity" evidence="5">
    <location>
        <position position="1126"/>
    </location>
</feature>
<comment type="function">
    <text evidence="4">Involved in production of the polyketide antibiotic thailandamide.</text>
</comment>
<dbReference type="EMBL" id="CP017174">
    <property type="protein sequence ID" value="QDE69290.1"/>
    <property type="molecule type" value="Genomic_DNA"/>
</dbReference>
<reference evidence="10 11" key="1">
    <citation type="journal article" date="2019" name="Science">
        <title>Social genes are selection hotspots in kin groups of a soil microbe.</title>
        <authorList>
            <person name="Wielgoss S."/>
            <person name="Wolfensberger R."/>
            <person name="Sun L."/>
            <person name="Fiegna F."/>
            <person name="Velicer G.J."/>
        </authorList>
    </citation>
    <scope>NUCLEOTIDE SEQUENCE [LARGE SCALE GENOMIC DNA]</scope>
    <source>
        <strain evidence="10 11">MC3.5.9c15</strain>
    </source>
</reference>
<dbReference type="PROSITE" id="PS50075">
    <property type="entry name" value="CARRIER"/>
    <property type="match status" value="1"/>
</dbReference>
<dbReference type="Pfam" id="PF00109">
    <property type="entry name" value="ketoacyl-synt"/>
    <property type="match status" value="1"/>
</dbReference>
<feature type="domain" description="Ketosynthase family 3 (KS3)" evidence="8">
    <location>
        <begin position="32"/>
        <end position="455"/>
    </location>
</feature>
<dbReference type="PANTHER" id="PTHR43775:SF37">
    <property type="entry name" value="SI:DKEY-61P9.11"/>
    <property type="match status" value="1"/>
</dbReference>
<feature type="active site" description="Proton acceptor; for dehydratase activity" evidence="5">
    <location>
        <position position="957"/>
    </location>
</feature>
<dbReference type="Pfam" id="PF02801">
    <property type="entry name" value="Ketoacyl-synt_C"/>
    <property type="match status" value="1"/>
</dbReference>
<gene>
    <name evidence="10" type="ORF">BHS09_21200</name>
</gene>
<dbReference type="PROSITE" id="PS52004">
    <property type="entry name" value="KS3_2"/>
    <property type="match status" value="1"/>
</dbReference>
<dbReference type="InterPro" id="IPR014043">
    <property type="entry name" value="Acyl_transferase_dom"/>
</dbReference>
<dbReference type="InterPro" id="IPR049900">
    <property type="entry name" value="PKS_mFAS_DH"/>
</dbReference>
<evidence type="ECO:0000256" key="6">
    <source>
        <dbReference type="SAM" id="MobiDB-lite"/>
    </source>
</evidence>
<feature type="region of interest" description="N-terminal hotdog fold" evidence="5">
    <location>
        <begin position="925"/>
        <end position="1051"/>
    </location>
</feature>
<dbReference type="SUPFAM" id="SSF55048">
    <property type="entry name" value="Probable ACP-binding domain of malonyl-CoA ACP transacylase"/>
    <property type="match status" value="1"/>
</dbReference>
<dbReference type="InterPro" id="IPR013968">
    <property type="entry name" value="PKS_KR"/>
</dbReference>
<evidence type="ECO:0000256" key="5">
    <source>
        <dbReference type="PROSITE-ProRule" id="PRU01363"/>
    </source>
</evidence>
<keyword evidence="2" id="KW-0597">Phosphoprotein</keyword>
<dbReference type="InterPro" id="IPR057326">
    <property type="entry name" value="KR_dom"/>
</dbReference>
<dbReference type="InterPro" id="IPR049552">
    <property type="entry name" value="PKS_DH_N"/>
</dbReference>
<dbReference type="SUPFAM" id="SSF51735">
    <property type="entry name" value="NAD(P)-binding Rossmann-fold domains"/>
    <property type="match status" value="2"/>
</dbReference>
<dbReference type="InterPro" id="IPR020841">
    <property type="entry name" value="PKS_Beta-ketoAc_synthase_dom"/>
</dbReference>
<accession>A0AAE6G1J0</accession>
<dbReference type="Pfam" id="PF00550">
    <property type="entry name" value="PP-binding"/>
    <property type="match status" value="1"/>
</dbReference>
<proteinExistence type="predicted"/>
<dbReference type="Gene3D" id="3.40.50.720">
    <property type="entry name" value="NAD(P)-binding Rossmann-like Domain"/>
    <property type="match status" value="1"/>
</dbReference>
<evidence type="ECO:0000313" key="11">
    <source>
        <dbReference type="Proteomes" id="UP000320179"/>
    </source>
</evidence>
<dbReference type="Pfam" id="PF08659">
    <property type="entry name" value="KR"/>
    <property type="match status" value="1"/>
</dbReference>
<evidence type="ECO:0000256" key="2">
    <source>
        <dbReference type="ARBA" id="ARBA00022553"/>
    </source>
</evidence>
<protein>
    <submittedName>
        <fullName evidence="10">Polyketide synthase</fullName>
    </submittedName>
</protein>
<evidence type="ECO:0000259" key="8">
    <source>
        <dbReference type="PROSITE" id="PS52004"/>
    </source>
</evidence>
<dbReference type="Pfam" id="PF21394">
    <property type="entry name" value="Beta-ketacyl_N"/>
    <property type="match status" value="1"/>
</dbReference>
<keyword evidence="3" id="KW-0808">Transferase</keyword>
<dbReference type="InterPro" id="IPR036291">
    <property type="entry name" value="NAD(P)-bd_dom_sf"/>
</dbReference>
<dbReference type="SMART" id="SM00823">
    <property type="entry name" value="PKS_PP"/>
    <property type="match status" value="1"/>
</dbReference>